<sequence length="172" mass="19807">MSDLPYYCHICDVVVYIEDRVQCPRCRESFLELHTEDVDEETDEIVNSGGTCIGGFLSLSFFRCAPQQPLRPEKKRTITSDRRNYAIGPEIDDIITRLRDERGIDECPASENQKSSLVLEYLPTSDVCTICFCPFEEKKKGCKYPCSHYFHQECSDAWLKLQSDCPVCRKSL</sequence>
<comment type="caution">
    <text evidence="6">The sequence shown here is derived from an EMBL/GenBank/DDBJ whole genome shotgun (WGS) entry which is preliminary data.</text>
</comment>
<proteinExistence type="predicted"/>
<dbReference type="SMART" id="SM00184">
    <property type="entry name" value="RING"/>
    <property type="match status" value="1"/>
</dbReference>
<keyword evidence="3" id="KW-0862">Zinc</keyword>
<evidence type="ECO:0000313" key="7">
    <source>
        <dbReference type="Proteomes" id="UP000054524"/>
    </source>
</evidence>
<dbReference type="RefSeq" id="XP_052905722.1">
    <property type="nucleotide sequence ID" value="XM_053047897.1"/>
</dbReference>
<dbReference type="PANTHER" id="PTHR45798">
    <property type="entry name" value="RING-H2 FINGER PROTEIN ATL61-RELATED-RELATED"/>
    <property type="match status" value="1"/>
</dbReference>
<dbReference type="PROSITE" id="PS50089">
    <property type="entry name" value="ZF_RING_2"/>
    <property type="match status" value="1"/>
</dbReference>
<dbReference type="Pfam" id="PF13639">
    <property type="entry name" value="zf-RING_2"/>
    <property type="match status" value="1"/>
</dbReference>
<dbReference type="AlphaFoldDB" id="A0A086J4U9"/>
<dbReference type="SUPFAM" id="SSF57850">
    <property type="entry name" value="RING/U-box"/>
    <property type="match status" value="1"/>
</dbReference>
<evidence type="ECO:0000313" key="6">
    <source>
        <dbReference type="EMBL" id="KFG27167.1"/>
    </source>
</evidence>
<keyword evidence="7" id="KW-1185">Reference proteome</keyword>
<reference evidence="6 7" key="1">
    <citation type="journal article" date="2014" name="Genome Announc.">
        <title>Genome Sequence of the Microsporidian Species Nematocida sp1 Strain ERTm6 (ATCC PRA-372).</title>
        <authorList>
            <person name="Bakowski M.A."/>
            <person name="Priest M."/>
            <person name="Young S."/>
            <person name="Cuomo C.A."/>
            <person name="Troemel E.R."/>
        </authorList>
    </citation>
    <scope>NUCLEOTIDE SEQUENCE [LARGE SCALE GENOMIC DNA]</scope>
    <source>
        <strain evidence="6 7">ERTm6</strain>
    </source>
</reference>
<protein>
    <recommendedName>
        <fullName evidence="5">RING-type domain-containing protein</fullName>
    </recommendedName>
</protein>
<organism evidence="6 7">
    <name type="scientific">Nematocida ausubeli (strain ATCC PRA-371 / ERTm2)</name>
    <name type="common">Nematode killer fungus</name>
    <dbReference type="NCBI Taxonomy" id="1913371"/>
    <lineage>
        <taxon>Eukaryota</taxon>
        <taxon>Fungi</taxon>
        <taxon>Fungi incertae sedis</taxon>
        <taxon>Microsporidia</taxon>
        <taxon>Nematocida</taxon>
    </lineage>
</organism>
<evidence type="ECO:0000256" key="4">
    <source>
        <dbReference type="PROSITE-ProRule" id="PRU00175"/>
    </source>
</evidence>
<dbReference type="GeneID" id="77675216"/>
<gene>
    <name evidence="6" type="ORF">NESG_00243</name>
</gene>
<dbReference type="PANTHER" id="PTHR45798:SF97">
    <property type="entry name" value="ALCOHOL-SENSITIVE RING FINGER PROTEIN 1"/>
    <property type="match status" value="1"/>
</dbReference>
<keyword evidence="1" id="KW-0479">Metal-binding</keyword>
<keyword evidence="2 4" id="KW-0863">Zinc-finger</keyword>
<dbReference type="InterPro" id="IPR052788">
    <property type="entry name" value="RING-type_E3_ligase_ATL"/>
</dbReference>
<dbReference type="GO" id="GO:0008270">
    <property type="term" value="F:zinc ion binding"/>
    <property type="evidence" value="ECO:0007669"/>
    <property type="project" value="UniProtKB-KW"/>
</dbReference>
<dbReference type="HOGENOM" id="CLU_1555683_0_0_1"/>
<dbReference type="Gene3D" id="3.30.40.10">
    <property type="entry name" value="Zinc/RING finger domain, C3HC4 (zinc finger)"/>
    <property type="match status" value="1"/>
</dbReference>
<dbReference type="InterPro" id="IPR001841">
    <property type="entry name" value="Znf_RING"/>
</dbReference>
<dbReference type="InterPro" id="IPR013083">
    <property type="entry name" value="Znf_RING/FYVE/PHD"/>
</dbReference>
<evidence type="ECO:0000259" key="5">
    <source>
        <dbReference type="PROSITE" id="PS50089"/>
    </source>
</evidence>
<dbReference type="EMBL" id="AKIJ01000001">
    <property type="protein sequence ID" value="KFG27167.1"/>
    <property type="molecule type" value="Genomic_DNA"/>
</dbReference>
<accession>A0A086J4U9</accession>
<evidence type="ECO:0000256" key="2">
    <source>
        <dbReference type="ARBA" id="ARBA00022771"/>
    </source>
</evidence>
<evidence type="ECO:0000256" key="3">
    <source>
        <dbReference type="ARBA" id="ARBA00022833"/>
    </source>
</evidence>
<dbReference type="Proteomes" id="UP000054524">
    <property type="component" value="Unassembled WGS sequence"/>
</dbReference>
<evidence type="ECO:0000256" key="1">
    <source>
        <dbReference type="ARBA" id="ARBA00022723"/>
    </source>
</evidence>
<dbReference type="OrthoDB" id="8062037at2759"/>
<feature type="domain" description="RING-type" evidence="5">
    <location>
        <begin position="128"/>
        <end position="169"/>
    </location>
</feature>
<name>A0A086J4U9_NEMA1</name>